<dbReference type="AlphaFoldDB" id="A0A1E1KC05"/>
<keyword evidence="3" id="KW-1185">Reference proteome</keyword>
<evidence type="ECO:0000256" key="1">
    <source>
        <dbReference type="SAM" id="SignalP"/>
    </source>
</evidence>
<protein>
    <submittedName>
        <fullName evidence="2">Uncharacterized protein</fullName>
    </submittedName>
</protein>
<dbReference type="PANTHER" id="PTHR35605">
    <property type="entry name" value="ECP2 EFFECTOR PROTEIN DOMAIN-CONTAINING PROTEIN-RELATED"/>
    <property type="match status" value="1"/>
</dbReference>
<dbReference type="OrthoDB" id="3552888at2759"/>
<feature type="signal peptide" evidence="1">
    <location>
        <begin position="1"/>
        <end position="24"/>
    </location>
</feature>
<keyword evidence="1" id="KW-0732">Signal</keyword>
<evidence type="ECO:0000313" key="2">
    <source>
        <dbReference type="EMBL" id="CZS95596.1"/>
    </source>
</evidence>
<reference evidence="3" key="1">
    <citation type="submission" date="2016-03" db="EMBL/GenBank/DDBJ databases">
        <authorList>
            <person name="Guldener U."/>
        </authorList>
    </citation>
    <scope>NUCLEOTIDE SEQUENCE [LARGE SCALE GENOMIC DNA]</scope>
    <source>
        <strain evidence="3">04CH-RAC-A.6.1</strain>
    </source>
</reference>
<sequence>MQLFALMLNILLLALTNTMLKVSANPLAARDYLPEGYKMGKMGFHGDVAGHDITYKGTIEVLAYAEAKYPGVTNALVARDDVPLVDTSELTSSNITARSGDRACGEKKDCPLCLKWGWAFVQRIQQGISFLNKVTATCNTDGKTCVRISCSWHSAIYLCNDIEEHIELPCNWILTFAQDIIDDRKCRDDTPEIDAYRRAVGQQWAKTKPYNSYIGQASC</sequence>
<feature type="chain" id="PRO_5009445868" evidence="1">
    <location>
        <begin position="25"/>
        <end position="219"/>
    </location>
</feature>
<dbReference type="Proteomes" id="UP000178912">
    <property type="component" value="Unassembled WGS sequence"/>
</dbReference>
<gene>
    <name evidence="2" type="ORF">RAG0_05197</name>
</gene>
<dbReference type="PANTHER" id="PTHR35605:SF1">
    <property type="entry name" value="ECP2 EFFECTOR PROTEIN DOMAIN-CONTAINING PROTEIN-RELATED"/>
    <property type="match status" value="1"/>
</dbReference>
<name>A0A1E1KC05_9HELO</name>
<accession>A0A1E1KC05</accession>
<proteinExistence type="predicted"/>
<evidence type="ECO:0000313" key="3">
    <source>
        <dbReference type="Proteomes" id="UP000178912"/>
    </source>
</evidence>
<organism evidence="2 3">
    <name type="scientific">Rhynchosporium agropyri</name>
    <dbReference type="NCBI Taxonomy" id="914238"/>
    <lineage>
        <taxon>Eukaryota</taxon>
        <taxon>Fungi</taxon>
        <taxon>Dikarya</taxon>
        <taxon>Ascomycota</taxon>
        <taxon>Pezizomycotina</taxon>
        <taxon>Leotiomycetes</taxon>
        <taxon>Helotiales</taxon>
        <taxon>Ploettnerulaceae</taxon>
        <taxon>Rhynchosporium</taxon>
    </lineage>
</organism>
<dbReference type="EMBL" id="FJUX01000023">
    <property type="protein sequence ID" value="CZS95596.1"/>
    <property type="molecule type" value="Genomic_DNA"/>
</dbReference>